<keyword evidence="1" id="KW-0732">Signal</keyword>
<feature type="chain" id="PRO_5038898319" description="DUF4830 domain-containing protein" evidence="1">
    <location>
        <begin position="25"/>
        <end position="99"/>
    </location>
</feature>
<gene>
    <name evidence="2" type="ORF">IAC43_09405</name>
</gene>
<dbReference type="Proteomes" id="UP000824160">
    <property type="component" value="Unassembled WGS sequence"/>
</dbReference>
<accession>A0A9D1H7L7</accession>
<evidence type="ECO:0000313" key="3">
    <source>
        <dbReference type="Proteomes" id="UP000824160"/>
    </source>
</evidence>
<evidence type="ECO:0008006" key="4">
    <source>
        <dbReference type="Google" id="ProtNLM"/>
    </source>
</evidence>
<reference evidence="2" key="2">
    <citation type="journal article" date="2021" name="PeerJ">
        <title>Extensive microbial diversity within the chicken gut microbiome revealed by metagenomics and culture.</title>
        <authorList>
            <person name="Gilroy R."/>
            <person name="Ravi A."/>
            <person name="Getino M."/>
            <person name="Pursley I."/>
            <person name="Horton D.L."/>
            <person name="Alikhan N.F."/>
            <person name="Baker D."/>
            <person name="Gharbi K."/>
            <person name="Hall N."/>
            <person name="Watson M."/>
            <person name="Adriaenssens E.M."/>
            <person name="Foster-Nyarko E."/>
            <person name="Jarju S."/>
            <person name="Secka A."/>
            <person name="Antonio M."/>
            <person name="Oren A."/>
            <person name="Chaudhuri R.R."/>
            <person name="La Ragione R."/>
            <person name="Hildebrand F."/>
            <person name="Pallen M.J."/>
        </authorList>
    </citation>
    <scope>NUCLEOTIDE SEQUENCE</scope>
    <source>
        <strain evidence="2">ChiBcec7-5410</strain>
    </source>
</reference>
<sequence>MMFRGYKKSVLICTCILMFTAGFSGCSKSSESFDVSDFIENGLHQSAETVFERYGWKLDAASQEDNGSGQVTYTAAETIQVGDYQASPELTFQDGECTA</sequence>
<evidence type="ECO:0000313" key="2">
    <source>
        <dbReference type="EMBL" id="HIT95390.1"/>
    </source>
</evidence>
<dbReference type="AlphaFoldDB" id="A0A9D1H7L7"/>
<dbReference type="EMBL" id="DVLW01000258">
    <property type="protein sequence ID" value="HIT95390.1"/>
    <property type="molecule type" value="Genomic_DNA"/>
</dbReference>
<proteinExistence type="predicted"/>
<name>A0A9D1H7L7_9FIRM</name>
<comment type="caution">
    <text evidence="2">The sequence shown here is derived from an EMBL/GenBank/DDBJ whole genome shotgun (WGS) entry which is preliminary data.</text>
</comment>
<reference evidence="2" key="1">
    <citation type="submission" date="2020-10" db="EMBL/GenBank/DDBJ databases">
        <authorList>
            <person name="Gilroy R."/>
        </authorList>
    </citation>
    <scope>NUCLEOTIDE SEQUENCE</scope>
    <source>
        <strain evidence="2">ChiBcec7-5410</strain>
    </source>
</reference>
<organism evidence="2 3">
    <name type="scientific">Candidatus Faecivivens stercoripullorum</name>
    <dbReference type="NCBI Taxonomy" id="2840805"/>
    <lineage>
        <taxon>Bacteria</taxon>
        <taxon>Bacillati</taxon>
        <taxon>Bacillota</taxon>
        <taxon>Clostridia</taxon>
        <taxon>Eubacteriales</taxon>
        <taxon>Oscillospiraceae</taxon>
        <taxon>Oscillospiraceae incertae sedis</taxon>
        <taxon>Candidatus Faecivivens</taxon>
    </lineage>
</organism>
<dbReference type="PROSITE" id="PS51257">
    <property type="entry name" value="PROKAR_LIPOPROTEIN"/>
    <property type="match status" value="1"/>
</dbReference>
<evidence type="ECO:0000256" key="1">
    <source>
        <dbReference type="SAM" id="SignalP"/>
    </source>
</evidence>
<feature type="signal peptide" evidence="1">
    <location>
        <begin position="1"/>
        <end position="24"/>
    </location>
</feature>
<protein>
    <recommendedName>
        <fullName evidence="4">DUF4830 domain-containing protein</fullName>
    </recommendedName>
</protein>
<feature type="non-terminal residue" evidence="2">
    <location>
        <position position="99"/>
    </location>
</feature>